<evidence type="ECO:0000313" key="2">
    <source>
        <dbReference type="Proteomes" id="UP000636709"/>
    </source>
</evidence>
<dbReference type="PANTHER" id="PTHR48253">
    <property type="match status" value="1"/>
</dbReference>
<dbReference type="Gene3D" id="2.60.120.330">
    <property type="entry name" value="B-lactam Antibiotic, Isopenicillin N Synthase, Chain"/>
    <property type="match status" value="1"/>
</dbReference>
<evidence type="ECO:0008006" key="3">
    <source>
        <dbReference type="Google" id="ProtNLM"/>
    </source>
</evidence>
<dbReference type="PANTHER" id="PTHR48253:SF2">
    <property type="entry name" value="ISOPENICILLIN N SYNTHASE-LIKE FE(2+) 2OG DIOXYGENASE DOMAIN-CONTAINING PROTEIN"/>
    <property type="match status" value="1"/>
</dbReference>
<accession>A0A835EHB3</accession>
<dbReference type="AlphaFoldDB" id="A0A835EHB3"/>
<organism evidence="1 2">
    <name type="scientific">Digitaria exilis</name>
    <dbReference type="NCBI Taxonomy" id="1010633"/>
    <lineage>
        <taxon>Eukaryota</taxon>
        <taxon>Viridiplantae</taxon>
        <taxon>Streptophyta</taxon>
        <taxon>Embryophyta</taxon>
        <taxon>Tracheophyta</taxon>
        <taxon>Spermatophyta</taxon>
        <taxon>Magnoliopsida</taxon>
        <taxon>Liliopsida</taxon>
        <taxon>Poales</taxon>
        <taxon>Poaceae</taxon>
        <taxon>PACMAD clade</taxon>
        <taxon>Panicoideae</taxon>
        <taxon>Panicodae</taxon>
        <taxon>Paniceae</taxon>
        <taxon>Anthephorinae</taxon>
        <taxon>Digitaria</taxon>
    </lineage>
</organism>
<evidence type="ECO:0000313" key="1">
    <source>
        <dbReference type="EMBL" id="KAF8686239.1"/>
    </source>
</evidence>
<dbReference type="SUPFAM" id="SSF51197">
    <property type="entry name" value="Clavaminate synthase-like"/>
    <property type="match status" value="1"/>
</dbReference>
<sequence length="491" mass="54222">MPKAQNGKTYSRSPPSVPMAKTAAATVLDIAEVSFSDLAFLQYPETPADDRRRRRVLDTVATELGRGGSGLLAIAGVPRMGALRRRLLPLSRRLALMDRPSRSQILKKHGLGSDVPLKNPDRSVSSFAKLLRHSGKFALVELVNNTESINNGFVCLEKIHGSDRSEEGNGDDDMENLGELVEELGLYMMELGILIARACDIVIGGGQLEQSITDFGTAKARLIHYHSELDNIIMREKESSTKRKCSSKKVPVKPYQLGSQRRSESLSPCCIKSDDRTPVMVGKDNDSRDTSVQGKASEISLLNLWQEWHYDFGILTILTPPLFLSGSEGEKCLVNQEYHHPIGHTHLQLCNGRKIFSVRCSPESFIVQVGEAADILSTGKLKSALHSVSRPLSFTDVSRETFVVFLQPSWDKTLSYSGYTSDTEEQLSHKNGTSILGNGSAGYCDEDVRMQEILEKIPPLSSRLTEGMTFAEFSRQTTKQYYGGGGIQHNN</sequence>
<comment type="caution">
    <text evidence="1">The sequence shown here is derived from an EMBL/GenBank/DDBJ whole genome shotgun (WGS) entry which is preliminary data.</text>
</comment>
<dbReference type="Proteomes" id="UP000636709">
    <property type="component" value="Unassembled WGS sequence"/>
</dbReference>
<dbReference type="InterPro" id="IPR027443">
    <property type="entry name" value="IPNS-like_sf"/>
</dbReference>
<reference evidence="1" key="1">
    <citation type="submission" date="2020-07" db="EMBL/GenBank/DDBJ databases">
        <title>Genome sequence and genetic diversity analysis of an under-domesticated orphan crop, white fonio (Digitaria exilis).</title>
        <authorList>
            <person name="Bennetzen J.L."/>
            <person name="Chen S."/>
            <person name="Ma X."/>
            <person name="Wang X."/>
            <person name="Yssel A.E.J."/>
            <person name="Chaluvadi S.R."/>
            <person name="Johnson M."/>
            <person name="Gangashetty P."/>
            <person name="Hamidou F."/>
            <person name="Sanogo M.D."/>
            <person name="Zwaenepoel A."/>
            <person name="Wallace J."/>
            <person name="Van De Peer Y."/>
            <person name="Van Deynze A."/>
        </authorList>
    </citation>
    <scope>NUCLEOTIDE SEQUENCE</scope>
    <source>
        <tissue evidence="1">Leaves</tissue>
    </source>
</reference>
<keyword evidence="2" id="KW-1185">Reference proteome</keyword>
<dbReference type="EMBL" id="JACEFO010002065">
    <property type="protein sequence ID" value="KAF8686239.1"/>
    <property type="molecule type" value="Genomic_DNA"/>
</dbReference>
<proteinExistence type="predicted"/>
<protein>
    <recommendedName>
        <fullName evidence="3">Isopenicillin N synthase-like Fe(2+) 2OG dioxygenase domain-containing protein</fullName>
    </recommendedName>
</protein>
<dbReference type="OrthoDB" id="438224at2759"/>
<gene>
    <name evidence="1" type="ORF">HU200_043623</name>
</gene>
<name>A0A835EHB3_9POAL</name>